<comment type="caution">
    <text evidence="1">The sequence shown here is derived from an EMBL/GenBank/DDBJ whole genome shotgun (WGS) entry which is preliminary data.</text>
</comment>
<dbReference type="Proteomes" id="UP000034637">
    <property type="component" value="Unassembled WGS sequence"/>
</dbReference>
<dbReference type="EMBL" id="LCPP01000015">
    <property type="protein sequence ID" value="KKW00155.1"/>
    <property type="molecule type" value="Genomic_DNA"/>
</dbReference>
<sequence length="312" mass="34894">MNAIEAEKNERKRMAADFGPKERKVRSHMAYRSNSGGVTVNIDKGIEILKRLYRLGLEERDILLPVAANEMGALANMLVTGLRCVIPTCLDYSYRQKGGKKTYTFEEIGDGLSGNSKTLISKAPILLGAVSEAGGTVAGFEMLVSDGEAKDEIYQLMSGLNERQIRLRAEGTRRKIERDVQERGLGLMTVGLMESFVEIEDEEFGRTQMTQVGGTTKTSIGASRSTLYQTMFERSKKRGLIEKDGSRYRRFHNFMIDRVEADLRRYIALGAACRKRGVAVVDATAPEVAKYYNVAADKYPVTPYIRIVDNYE</sequence>
<accession>A0A0G1V1F2</accession>
<dbReference type="AlphaFoldDB" id="A0A0G1V1F2"/>
<protein>
    <submittedName>
        <fullName evidence="1">Uncharacterized protein</fullName>
    </submittedName>
</protein>
<evidence type="ECO:0000313" key="2">
    <source>
        <dbReference type="Proteomes" id="UP000034637"/>
    </source>
</evidence>
<reference evidence="1 2" key="1">
    <citation type="journal article" date="2015" name="Nature">
        <title>rRNA introns, odd ribosomes, and small enigmatic genomes across a large radiation of phyla.</title>
        <authorList>
            <person name="Brown C.T."/>
            <person name="Hug L.A."/>
            <person name="Thomas B.C."/>
            <person name="Sharon I."/>
            <person name="Castelle C.J."/>
            <person name="Singh A."/>
            <person name="Wilkins M.J."/>
            <person name="Williams K.H."/>
            <person name="Banfield J.F."/>
        </authorList>
    </citation>
    <scope>NUCLEOTIDE SEQUENCE [LARGE SCALE GENOMIC DNA]</scope>
</reference>
<evidence type="ECO:0000313" key="1">
    <source>
        <dbReference type="EMBL" id="KKW00155.1"/>
    </source>
</evidence>
<organism evidence="1 2">
    <name type="scientific">Candidatus Amesbacteria bacterium GW2011_GWA1_48_9</name>
    <dbReference type="NCBI Taxonomy" id="1618355"/>
    <lineage>
        <taxon>Bacteria</taxon>
        <taxon>Candidatus Amesiibacteriota</taxon>
    </lineage>
</organism>
<name>A0A0G1V1F2_9BACT</name>
<gene>
    <name evidence="1" type="ORF">UY33_C0015G0042</name>
</gene>
<proteinExistence type="predicted"/>